<organism evidence="2 3">
    <name type="scientific">Ancylostoma duodenale</name>
    <dbReference type="NCBI Taxonomy" id="51022"/>
    <lineage>
        <taxon>Eukaryota</taxon>
        <taxon>Metazoa</taxon>
        <taxon>Ecdysozoa</taxon>
        <taxon>Nematoda</taxon>
        <taxon>Chromadorea</taxon>
        <taxon>Rhabditida</taxon>
        <taxon>Rhabditina</taxon>
        <taxon>Rhabditomorpha</taxon>
        <taxon>Strongyloidea</taxon>
        <taxon>Ancylostomatidae</taxon>
        <taxon>Ancylostomatinae</taxon>
        <taxon>Ancylostoma</taxon>
    </lineage>
</organism>
<evidence type="ECO:0000256" key="1">
    <source>
        <dbReference type="SAM" id="Phobius"/>
    </source>
</evidence>
<gene>
    <name evidence="2" type="ORF">ANCDUO_10346</name>
</gene>
<name>A0A0C2GKP0_9BILA</name>
<dbReference type="EMBL" id="KN731974">
    <property type="protein sequence ID" value="KIH59424.1"/>
    <property type="molecule type" value="Genomic_DNA"/>
</dbReference>
<keyword evidence="3" id="KW-1185">Reference proteome</keyword>
<proteinExistence type="predicted"/>
<dbReference type="Proteomes" id="UP000054047">
    <property type="component" value="Unassembled WGS sequence"/>
</dbReference>
<protein>
    <submittedName>
        <fullName evidence="2">Uncharacterized protein</fullName>
    </submittedName>
</protein>
<keyword evidence="1" id="KW-0472">Membrane</keyword>
<evidence type="ECO:0000313" key="2">
    <source>
        <dbReference type="EMBL" id="KIH59424.1"/>
    </source>
</evidence>
<keyword evidence="1" id="KW-1133">Transmembrane helix</keyword>
<evidence type="ECO:0000313" key="3">
    <source>
        <dbReference type="Proteomes" id="UP000054047"/>
    </source>
</evidence>
<reference evidence="2 3" key="1">
    <citation type="submission" date="2013-12" db="EMBL/GenBank/DDBJ databases">
        <title>Draft genome of the parsitic nematode Ancylostoma duodenale.</title>
        <authorList>
            <person name="Mitreva M."/>
        </authorList>
    </citation>
    <scope>NUCLEOTIDE SEQUENCE [LARGE SCALE GENOMIC DNA]</scope>
    <source>
        <strain evidence="2 3">Zhejiang</strain>
    </source>
</reference>
<feature type="transmembrane region" description="Helical" evidence="1">
    <location>
        <begin position="25"/>
        <end position="46"/>
    </location>
</feature>
<dbReference type="AlphaFoldDB" id="A0A0C2GKP0"/>
<accession>A0A0C2GKP0</accession>
<keyword evidence="1" id="KW-0812">Transmembrane</keyword>
<sequence>MIIATPIYGISEPFELFESQVHKQLAVTAVVAVVIGVLLVICAEALEKMRARSQQNEALEVRDRMIIPPRCDAKSKDMGLTQVQHWKDYFYRDEPFVPTP</sequence>
<dbReference type="OrthoDB" id="5820406at2759"/>